<dbReference type="Proteomes" id="UP001164733">
    <property type="component" value="Chromosome"/>
</dbReference>
<proteinExistence type="predicted"/>
<feature type="transmembrane region" description="Helical" evidence="1">
    <location>
        <begin position="12"/>
        <end position="35"/>
    </location>
</feature>
<reference evidence="2" key="1">
    <citation type="submission" date="2021-11" db="EMBL/GenBank/DDBJ databases">
        <title>Clostridia strains as spoilage organisms.</title>
        <authorList>
            <person name="Wambui J."/>
            <person name="Stevens M.J.A."/>
            <person name="Stephan R."/>
        </authorList>
    </citation>
    <scope>NUCLEOTIDE SEQUENCE</scope>
    <source>
        <strain evidence="2">CF009</strain>
    </source>
</reference>
<organism evidence="2 3">
    <name type="scientific">Clostridium estertheticum</name>
    <dbReference type="NCBI Taxonomy" id="238834"/>
    <lineage>
        <taxon>Bacteria</taxon>
        <taxon>Bacillati</taxon>
        <taxon>Bacillota</taxon>
        <taxon>Clostridia</taxon>
        <taxon>Eubacteriales</taxon>
        <taxon>Clostridiaceae</taxon>
        <taxon>Clostridium</taxon>
    </lineage>
</organism>
<evidence type="ECO:0000313" key="3">
    <source>
        <dbReference type="Proteomes" id="UP001164733"/>
    </source>
</evidence>
<sequence length="76" mass="9116">MKRIINETIRNSIINIAVLLTLMLGIENILYEYYYRIHVISYISKYFYFFSPETLVLHRTISVITGFVLIFTSYRL</sequence>
<evidence type="ECO:0000313" key="2">
    <source>
        <dbReference type="EMBL" id="WAG62330.1"/>
    </source>
</evidence>
<feature type="transmembrane region" description="Helical" evidence="1">
    <location>
        <begin position="55"/>
        <end position="74"/>
    </location>
</feature>
<accession>A0AA47I8Q4</accession>
<keyword evidence="1" id="KW-0812">Transmembrane</keyword>
<protein>
    <submittedName>
        <fullName evidence="2">Uncharacterized protein</fullName>
    </submittedName>
</protein>
<keyword evidence="1" id="KW-0472">Membrane</keyword>
<evidence type="ECO:0000256" key="1">
    <source>
        <dbReference type="SAM" id="Phobius"/>
    </source>
</evidence>
<dbReference type="AlphaFoldDB" id="A0AA47I8Q4"/>
<gene>
    <name evidence="2" type="ORF">LL038_08855</name>
</gene>
<dbReference type="EMBL" id="CP086239">
    <property type="protein sequence ID" value="WAG62330.1"/>
    <property type="molecule type" value="Genomic_DNA"/>
</dbReference>
<name>A0AA47I8Q4_9CLOT</name>
<dbReference type="RefSeq" id="WP_216123621.1">
    <property type="nucleotide sequence ID" value="NZ_CP086239.1"/>
</dbReference>
<keyword evidence="1" id="KW-1133">Transmembrane helix</keyword>